<proteinExistence type="predicted"/>
<dbReference type="KEGG" id="cef:CE2867"/>
<dbReference type="EMBL" id="BA000035">
    <property type="protein sequence ID" value="BAC19677.1"/>
    <property type="molecule type" value="Genomic_DNA"/>
</dbReference>
<name>Q8FLK1_COREF</name>
<dbReference type="Proteomes" id="UP000001409">
    <property type="component" value="Chromosome"/>
</dbReference>
<evidence type="ECO:0000313" key="1">
    <source>
        <dbReference type="EMBL" id="BAC19677.1"/>
    </source>
</evidence>
<sequence length="55" mass="6017">MITVAIATAIQKRLGAPLVMVWAKSVMAAISTQPRTMATALMRMTLLREPMPHIP</sequence>
<evidence type="ECO:0000313" key="2">
    <source>
        <dbReference type="Proteomes" id="UP000001409"/>
    </source>
</evidence>
<accession>Q8FLK1</accession>
<dbReference type="HOGENOM" id="CLU_3024394_0_0_11"/>
<reference evidence="1 2" key="1">
    <citation type="journal article" date="2003" name="Genome Res.">
        <title>Comparative complete genome sequence analysis of the amino acid replacements responsible for the thermostability of Corynebacterium efficiens.</title>
        <authorList>
            <person name="Nishio Y."/>
            <person name="Nakamura Y."/>
            <person name="Kawarabayasi Y."/>
            <person name="Usuda Y."/>
            <person name="Kimura E."/>
            <person name="Sugimoto S."/>
            <person name="Matsui K."/>
            <person name="Yamagishi A."/>
            <person name="Kikuchi H."/>
            <person name="Ikeo K."/>
            <person name="Gojobori T."/>
        </authorList>
    </citation>
    <scope>NUCLEOTIDE SEQUENCE [LARGE SCALE GENOMIC DNA]</scope>
    <source>
        <strain evidence="2">DSM 44549 / YS-314 / AJ 12310 / JCM 11189 / NBRC 100395</strain>
    </source>
</reference>
<protein>
    <submittedName>
        <fullName evidence="1">Uncharacterized protein</fullName>
    </submittedName>
</protein>
<dbReference type="AlphaFoldDB" id="Q8FLK1"/>
<keyword evidence="2" id="KW-1185">Reference proteome</keyword>
<organism evidence="1 2">
    <name type="scientific">Corynebacterium efficiens (strain DSM 44549 / YS-314 / AJ 12310 / JCM 11189 / NBRC 100395)</name>
    <dbReference type="NCBI Taxonomy" id="196164"/>
    <lineage>
        <taxon>Bacteria</taxon>
        <taxon>Bacillati</taxon>
        <taxon>Actinomycetota</taxon>
        <taxon>Actinomycetes</taxon>
        <taxon>Mycobacteriales</taxon>
        <taxon>Corynebacteriaceae</taxon>
        <taxon>Corynebacterium</taxon>
    </lineage>
</organism>